<protein>
    <recommendedName>
        <fullName evidence="3">ParB/Sulfiredoxin domain-containing protein</fullName>
    </recommendedName>
</protein>
<dbReference type="Proteomes" id="UP000559962">
    <property type="component" value="Unassembled WGS sequence"/>
</dbReference>
<evidence type="ECO:0000313" key="1">
    <source>
        <dbReference type="EMBL" id="NLH35957.1"/>
    </source>
</evidence>
<accession>A0A847J3K6</accession>
<evidence type="ECO:0000313" key="2">
    <source>
        <dbReference type="Proteomes" id="UP000559962"/>
    </source>
</evidence>
<reference evidence="1 2" key="1">
    <citation type="journal article" date="2020" name="Biotechnol. Biofuels">
        <title>New insights from the biogas microbiome by comprehensive genome-resolved metagenomics of nearly 1600 species originating from multiple anaerobic digesters.</title>
        <authorList>
            <person name="Campanaro S."/>
            <person name="Treu L."/>
            <person name="Rodriguez-R L.M."/>
            <person name="Kovalovszki A."/>
            <person name="Ziels R.M."/>
            <person name="Maus I."/>
            <person name="Zhu X."/>
            <person name="Kougias P.G."/>
            <person name="Basile A."/>
            <person name="Luo G."/>
            <person name="Schluter A."/>
            <person name="Konstantinidis K.T."/>
            <person name="Angelidaki I."/>
        </authorList>
    </citation>
    <scope>NUCLEOTIDE SEQUENCE [LARGE SCALE GENOMIC DNA]</scope>
    <source>
        <strain evidence="1">AS27yjCOA_61</strain>
    </source>
</reference>
<organism evidence="1 2">
    <name type="scientific">Pseudolactococcus chungangensis</name>
    <dbReference type="NCBI Taxonomy" id="451457"/>
    <lineage>
        <taxon>Bacteria</taxon>
        <taxon>Bacillati</taxon>
        <taxon>Bacillota</taxon>
        <taxon>Bacilli</taxon>
        <taxon>Lactobacillales</taxon>
        <taxon>Streptococcaceae</taxon>
        <taxon>Pseudolactococcus</taxon>
    </lineage>
</organism>
<sequence>MPYLPSRNGFYKINYIEFKEHFMKFQIFKRKSIQKNYIDRWISYLEKIDRQYQCAFDNNDETYLRRNCSENNEVFPQEIIFGKIIVMLQFQITNIKSSIQGAETITIPISKFKEGEGFHHTKTDGELYKLKEIPTVIIAEFYNSPLVDGYVIDGNHRLTSAIKNNYSKVNALILKEKDLSHLKEAFVTEWDYAFYIFINELNIIFNNLARQTVLSKDILEKSYLSIDSPETYKLDNYFFINNT</sequence>
<dbReference type="AlphaFoldDB" id="A0A847J3K6"/>
<evidence type="ECO:0008006" key="3">
    <source>
        <dbReference type="Google" id="ProtNLM"/>
    </source>
</evidence>
<gene>
    <name evidence="1" type="ORF">GX453_08085</name>
</gene>
<dbReference type="EMBL" id="JAAYVO010000109">
    <property type="protein sequence ID" value="NLH35957.1"/>
    <property type="molecule type" value="Genomic_DNA"/>
</dbReference>
<comment type="caution">
    <text evidence="1">The sequence shown here is derived from an EMBL/GenBank/DDBJ whole genome shotgun (WGS) entry which is preliminary data.</text>
</comment>
<name>A0A847J3K6_9LACT</name>
<proteinExistence type="predicted"/>